<evidence type="ECO:0000313" key="1">
    <source>
        <dbReference type="EMBL" id="EBR8436667.1"/>
    </source>
</evidence>
<dbReference type="AlphaFoldDB" id="A0A5U8JEV8"/>
<organism evidence="1">
    <name type="scientific">Salmonella enterica subsp. enterica serovar Panama</name>
    <dbReference type="NCBI Taxonomy" id="29472"/>
    <lineage>
        <taxon>Bacteria</taxon>
        <taxon>Pseudomonadati</taxon>
        <taxon>Pseudomonadota</taxon>
        <taxon>Gammaproteobacteria</taxon>
        <taxon>Enterobacterales</taxon>
        <taxon>Enterobacteriaceae</taxon>
        <taxon>Salmonella</taxon>
    </lineage>
</organism>
<sequence>MTQSGSQIIVGAGVSGKQENSFWERWRKVAQYERRNEKATVKVNTLYQKYEQQVMPHDRKMGDTRCRWLRHLMSFLDSKELKRKDRQLLFEYVDEQLSQMQDF</sequence>
<protein>
    <submittedName>
        <fullName evidence="1">Uncharacterized protein</fullName>
    </submittedName>
</protein>
<reference evidence="1" key="1">
    <citation type="submission" date="2018-06" db="EMBL/GenBank/DDBJ databases">
        <authorList>
            <person name="Ashton P.M."/>
            <person name="Dallman T."/>
            <person name="Nair S."/>
            <person name="De Pinna E."/>
            <person name="Peters T."/>
            <person name="Grant K."/>
        </authorList>
    </citation>
    <scope>NUCLEOTIDE SEQUENCE [LARGE SCALE GENOMIC DNA]</scope>
    <source>
        <strain evidence="1">449454</strain>
    </source>
</reference>
<feature type="non-terminal residue" evidence="1">
    <location>
        <position position="103"/>
    </location>
</feature>
<proteinExistence type="predicted"/>
<dbReference type="Proteomes" id="UP000839597">
    <property type="component" value="Unassembled WGS sequence"/>
</dbReference>
<comment type="caution">
    <text evidence="1">The sequence shown here is derived from an EMBL/GenBank/DDBJ whole genome shotgun (WGS) entry which is preliminary data.</text>
</comment>
<accession>A0A5U8JEV8</accession>
<dbReference type="EMBL" id="AAGTPA010000076">
    <property type="protein sequence ID" value="EBR8436667.1"/>
    <property type="molecule type" value="Genomic_DNA"/>
</dbReference>
<gene>
    <name evidence="1" type="ORF">DOI44_27740</name>
</gene>
<name>A0A5U8JEV8_SALET</name>